<feature type="binding site" evidence="10">
    <location>
        <position position="140"/>
    </location>
    <ligand>
        <name>[4Fe-4S] cluster</name>
        <dbReference type="ChEBI" id="CHEBI:49883"/>
        <label>2</label>
    </ligand>
</feature>
<dbReference type="CDD" id="cd10549">
    <property type="entry name" value="MtMvhB_like"/>
    <property type="match status" value="1"/>
</dbReference>
<dbReference type="InterPro" id="IPR017900">
    <property type="entry name" value="4Fe4S_Fe_S_CS"/>
</dbReference>
<comment type="function">
    <text evidence="10">Part of a membrane-bound complex that couples electron transfer with translocation of ions across the membrane.</text>
</comment>
<keyword evidence="3 10" id="KW-0479">Metal-binding</keyword>
<feature type="domain" description="4Fe-4S ferredoxin-type" evidence="11">
    <location>
        <begin position="205"/>
        <end position="236"/>
    </location>
</feature>
<keyword evidence="7 10" id="KW-0408">Iron</keyword>
<dbReference type="AlphaFoldDB" id="A0A9D9HPI1"/>
<evidence type="ECO:0000256" key="3">
    <source>
        <dbReference type="ARBA" id="ARBA00022723"/>
    </source>
</evidence>
<keyword evidence="8 10" id="KW-0411">Iron-sulfur</keyword>
<keyword evidence="10" id="KW-1003">Cell membrane</keyword>
<feature type="region of interest" description="Hydrophobic" evidence="10">
    <location>
        <begin position="1"/>
        <end position="26"/>
    </location>
</feature>
<feature type="binding site" evidence="10">
    <location>
        <position position="49"/>
    </location>
    <ligand>
        <name>[4Fe-4S] cluster</name>
        <dbReference type="ChEBI" id="CHEBI:49883"/>
        <label>1</label>
    </ligand>
</feature>
<evidence type="ECO:0000256" key="1">
    <source>
        <dbReference type="ARBA" id="ARBA00022448"/>
    </source>
</evidence>
<dbReference type="SUPFAM" id="SSF54862">
    <property type="entry name" value="4Fe-4S ferredoxins"/>
    <property type="match status" value="1"/>
</dbReference>
<feature type="binding site" evidence="10">
    <location>
        <position position="170"/>
    </location>
    <ligand>
        <name>[4Fe-4S] cluster</name>
        <dbReference type="ChEBI" id="CHEBI:49883"/>
        <label>3</label>
    </ligand>
</feature>
<dbReference type="Pfam" id="PF04060">
    <property type="entry name" value="FeS"/>
    <property type="match status" value="1"/>
</dbReference>
<feature type="binding site" evidence="10">
    <location>
        <position position="57"/>
    </location>
    <ligand>
        <name>[4Fe-4S] cluster</name>
        <dbReference type="ChEBI" id="CHEBI:49883"/>
        <label>1</label>
    </ligand>
</feature>
<dbReference type="EC" id="7.-.-.-" evidence="10"/>
<accession>A0A9D9HPI1</accession>
<dbReference type="PANTHER" id="PTHR43560">
    <property type="entry name" value="ION-TRANSLOCATING OXIDOREDUCTASE COMPLEX SUBUNIT B"/>
    <property type="match status" value="1"/>
</dbReference>
<evidence type="ECO:0000256" key="4">
    <source>
        <dbReference type="ARBA" id="ARBA00022737"/>
    </source>
</evidence>
<evidence type="ECO:0000256" key="9">
    <source>
        <dbReference type="ARBA" id="ARBA00023136"/>
    </source>
</evidence>
<keyword evidence="4 10" id="KW-0677">Repeat</keyword>
<evidence type="ECO:0000313" key="14">
    <source>
        <dbReference type="Proteomes" id="UP000823638"/>
    </source>
</evidence>
<dbReference type="SUPFAM" id="SSF46548">
    <property type="entry name" value="alpha-helical ferredoxin"/>
    <property type="match status" value="1"/>
</dbReference>
<evidence type="ECO:0000256" key="2">
    <source>
        <dbReference type="ARBA" id="ARBA00022485"/>
    </source>
</evidence>
<proteinExistence type="inferred from homology"/>
<feature type="domain" description="4Fe-4S" evidence="12">
    <location>
        <begin position="32"/>
        <end position="91"/>
    </location>
</feature>
<dbReference type="PANTHER" id="PTHR43560:SF1">
    <property type="entry name" value="ION-TRANSLOCATING OXIDOREDUCTASE COMPLEX SUBUNIT B"/>
    <property type="match status" value="1"/>
</dbReference>
<evidence type="ECO:0000256" key="6">
    <source>
        <dbReference type="ARBA" id="ARBA00022982"/>
    </source>
</evidence>
<dbReference type="GO" id="GO:0046872">
    <property type="term" value="F:metal ion binding"/>
    <property type="evidence" value="ECO:0007669"/>
    <property type="project" value="UniProtKB-KW"/>
</dbReference>
<sequence length="264" mass="27245">MKIILFTAAASLTLALILGLLLGFFKKLFFVKTDPTIQAIRDALPGANCGGCGYPGCDGFADACAAGTAPANGCVAGGTEVTKALSSILGVEADSIDRISILRCQGNCENAKLKGFYTGTKSCRGAKISTGGVKLCQWGCIGLGDCERVCPFGAITIGEKGLPLIDKSKCTGCGICVNNCPQKVLTLIPRDLKGAIALCSNNNPVKPAILKACKTGCIKCGKCEKNCPKNAISFEKGTPKIDYGLCDSCGTCVEGCPTKVLVLL</sequence>
<comment type="caution">
    <text evidence="10">Lacks conserved residue(s) required for the propagation of feature annotation.</text>
</comment>
<feature type="binding site" evidence="10">
    <location>
        <position position="52"/>
    </location>
    <ligand>
        <name>[4Fe-4S] cluster</name>
        <dbReference type="ChEBI" id="CHEBI:49883"/>
        <label>1</label>
    </ligand>
</feature>
<dbReference type="Gene3D" id="1.10.15.40">
    <property type="entry name" value="Electron transport complex subunit B, putative Fe-S cluster"/>
    <property type="match status" value="1"/>
</dbReference>
<feature type="domain" description="4Fe-4S ferredoxin-type" evidence="11">
    <location>
        <begin position="131"/>
        <end position="160"/>
    </location>
</feature>
<dbReference type="EMBL" id="JADIMM010000065">
    <property type="protein sequence ID" value="MBO8457479.1"/>
    <property type="molecule type" value="Genomic_DNA"/>
</dbReference>
<comment type="subcellular location">
    <subcellularLocation>
        <location evidence="10">Cell membrane</location>
    </subcellularLocation>
</comment>
<feature type="domain" description="4Fe-4S ferredoxin-type" evidence="11">
    <location>
        <begin position="237"/>
        <end position="264"/>
    </location>
</feature>
<evidence type="ECO:0000313" key="13">
    <source>
        <dbReference type="EMBL" id="MBO8457479.1"/>
    </source>
</evidence>
<dbReference type="PROSITE" id="PS51379">
    <property type="entry name" value="4FE4S_FER_2"/>
    <property type="match status" value="4"/>
</dbReference>
<dbReference type="HAMAP" id="MF_00463">
    <property type="entry name" value="RsxB_RnfB"/>
    <property type="match status" value="1"/>
</dbReference>
<comment type="caution">
    <text evidence="13">The sequence shown here is derived from an EMBL/GenBank/DDBJ whole genome shotgun (WGS) entry which is preliminary data.</text>
</comment>
<dbReference type="Pfam" id="PF12838">
    <property type="entry name" value="Fer4_7"/>
    <property type="match status" value="2"/>
</dbReference>
<gene>
    <name evidence="10" type="primary">rnfB</name>
    <name evidence="13" type="ORF">IAA81_04535</name>
</gene>
<keyword evidence="9 10" id="KW-0472">Membrane</keyword>
<comment type="cofactor">
    <cofactor evidence="10">
        <name>[4Fe-4S] cluster</name>
        <dbReference type="ChEBI" id="CHEBI:49883"/>
    </cofactor>
    <text evidence="10">Binds 3 [4Fe-4S] clusters.</text>
</comment>
<reference evidence="13" key="1">
    <citation type="submission" date="2020-10" db="EMBL/GenBank/DDBJ databases">
        <authorList>
            <person name="Gilroy R."/>
        </authorList>
    </citation>
    <scope>NUCLEOTIDE SEQUENCE</scope>
    <source>
        <strain evidence="13">10532</strain>
    </source>
</reference>
<reference evidence="13" key="2">
    <citation type="journal article" date="2021" name="PeerJ">
        <title>Extensive microbial diversity within the chicken gut microbiome revealed by metagenomics and culture.</title>
        <authorList>
            <person name="Gilroy R."/>
            <person name="Ravi A."/>
            <person name="Getino M."/>
            <person name="Pursley I."/>
            <person name="Horton D.L."/>
            <person name="Alikhan N.F."/>
            <person name="Baker D."/>
            <person name="Gharbi K."/>
            <person name="Hall N."/>
            <person name="Watson M."/>
            <person name="Adriaenssens E.M."/>
            <person name="Foster-Nyarko E."/>
            <person name="Jarju S."/>
            <person name="Secka A."/>
            <person name="Antonio M."/>
            <person name="Oren A."/>
            <person name="Chaudhuri R.R."/>
            <person name="La Ragione R."/>
            <person name="Hildebrand F."/>
            <person name="Pallen M.J."/>
        </authorList>
    </citation>
    <scope>NUCLEOTIDE SEQUENCE</scope>
    <source>
        <strain evidence="13">10532</strain>
    </source>
</reference>
<comment type="similarity">
    <text evidence="10">Belongs to the 4Fe4S bacterial-type ferredoxin family. RnfB subfamily.</text>
</comment>
<dbReference type="GO" id="GO:0022900">
    <property type="term" value="P:electron transport chain"/>
    <property type="evidence" value="ECO:0007669"/>
    <property type="project" value="UniProtKB-UniRule"/>
</dbReference>
<dbReference type="GO" id="GO:0009055">
    <property type="term" value="F:electron transfer activity"/>
    <property type="evidence" value="ECO:0007669"/>
    <property type="project" value="InterPro"/>
</dbReference>
<feature type="binding site" evidence="10">
    <location>
        <position position="146"/>
    </location>
    <ligand>
        <name>[4Fe-4S] cluster</name>
        <dbReference type="ChEBI" id="CHEBI:49883"/>
        <label>2</label>
    </ligand>
</feature>
<dbReference type="InterPro" id="IPR017896">
    <property type="entry name" value="4Fe4S_Fe-S-bd"/>
</dbReference>
<dbReference type="PROSITE" id="PS00198">
    <property type="entry name" value="4FE4S_FER_1"/>
    <property type="match status" value="3"/>
</dbReference>
<feature type="binding site" evidence="10">
    <location>
        <position position="136"/>
    </location>
    <ligand>
        <name>[4Fe-4S] cluster</name>
        <dbReference type="ChEBI" id="CHEBI:49883"/>
        <label>2</label>
    </ligand>
</feature>
<feature type="binding site" evidence="10">
    <location>
        <position position="176"/>
    </location>
    <ligand>
        <name>[4Fe-4S] cluster</name>
        <dbReference type="ChEBI" id="CHEBI:49883"/>
        <label>3</label>
    </ligand>
</feature>
<protein>
    <recommendedName>
        <fullName evidence="10">Ion-translocating oxidoreductase complex subunit B</fullName>
        <ecNumber evidence="10">7.-.-.-</ecNumber>
    </recommendedName>
    <alternativeName>
        <fullName evidence="10">Rnf electron transport complex subunit B</fullName>
    </alternativeName>
</protein>
<feature type="domain" description="4Fe-4S ferredoxin-type" evidence="11">
    <location>
        <begin position="161"/>
        <end position="190"/>
    </location>
</feature>
<evidence type="ECO:0000256" key="8">
    <source>
        <dbReference type="ARBA" id="ARBA00023014"/>
    </source>
</evidence>
<dbReference type="Proteomes" id="UP000823638">
    <property type="component" value="Unassembled WGS sequence"/>
</dbReference>
<dbReference type="InterPro" id="IPR007202">
    <property type="entry name" value="4Fe-4S_dom"/>
</dbReference>
<dbReference type="InterPro" id="IPR050395">
    <property type="entry name" value="4Fe4S_Ferredoxin_RnfB"/>
</dbReference>
<name>A0A9D9HPI1_9SPIR</name>
<dbReference type="NCBIfam" id="TIGR01944">
    <property type="entry name" value="rnfB"/>
    <property type="match status" value="1"/>
</dbReference>
<dbReference type="Gene3D" id="3.30.70.20">
    <property type="match status" value="2"/>
</dbReference>
<dbReference type="GO" id="GO:0051539">
    <property type="term" value="F:4 iron, 4 sulfur cluster binding"/>
    <property type="evidence" value="ECO:0007669"/>
    <property type="project" value="UniProtKB-UniRule"/>
</dbReference>
<keyword evidence="5 10" id="KW-1278">Translocase</keyword>
<keyword evidence="2 10" id="KW-0004">4Fe-4S</keyword>
<evidence type="ECO:0000259" key="12">
    <source>
        <dbReference type="PROSITE" id="PS51656"/>
    </source>
</evidence>
<feature type="binding site" evidence="10">
    <location>
        <position position="180"/>
    </location>
    <ligand>
        <name>[4Fe-4S] cluster</name>
        <dbReference type="ChEBI" id="CHEBI:49883"/>
        <label>2</label>
    </ligand>
</feature>
<comment type="subunit">
    <text evidence="10">The complex is composed of six subunits: RnfA, RnfB, RnfC, RnfD, RnfE and RnfG.</text>
</comment>
<keyword evidence="1 10" id="KW-0813">Transport</keyword>
<evidence type="ECO:0000259" key="11">
    <source>
        <dbReference type="PROSITE" id="PS51379"/>
    </source>
</evidence>
<evidence type="ECO:0000256" key="10">
    <source>
        <dbReference type="HAMAP-Rule" id="MF_00463"/>
    </source>
</evidence>
<feature type="binding site" evidence="10">
    <location>
        <position position="173"/>
    </location>
    <ligand>
        <name>[4Fe-4S] cluster</name>
        <dbReference type="ChEBI" id="CHEBI:49883"/>
        <label>3</label>
    </ligand>
</feature>
<dbReference type="GO" id="GO:0005886">
    <property type="term" value="C:plasma membrane"/>
    <property type="evidence" value="ECO:0007669"/>
    <property type="project" value="UniProtKB-SubCell"/>
</dbReference>
<evidence type="ECO:0000256" key="5">
    <source>
        <dbReference type="ARBA" id="ARBA00022967"/>
    </source>
</evidence>
<feature type="binding site" evidence="10">
    <location>
        <position position="150"/>
    </location>
    <ligand>
        <name>[4Fe-4S] cluster</name>
        <dbReference type="ChEBI" id="CHEBI:49883"/>
        <label>3</label>
    </ligand>
</feature>
<evidence type="ECO:0000256" key="7">
    <source>
        <dbReference type="ARBA" id="ARBA00023004"/>
    </source>
</evidence>
<dbReference type="InterPro" id="IPR010207">
    <property type="entry name" value="Elect_transpt_cplx_RnfB/RsxB"/>
</dbReference>
<dbReference type="PROSITE" id="PS51656">
    <property type="entry name" value="4FE4S"/>
    <property type="match status" value="1"/>
</dbReference>
<feature type="binding site" evidence="10">
    <location>
        <position position="74"/>
    </location>
    <ligand>
        <name>[4Fe-4S] cluster</name>
        <dbReference type="ChEBI" id="CHEBI:49883"/>
        <label>1</label>
    </ligand>
</feature>
<keyword evidence="6 10" id="KW-0249">Electron transport</keyword>
<organism evidence="13 14">
    <name type="scientific">Candidatus Gallitreponema excrementavium</name>
    <dbReference type="NCBI Taxonomy" id="2840840"/>
    <lineage>
        <taxon>Bacteria</taxon>
        <taxon>Pseudomonadati</taxon>
        <taxon>Spirochaetota</taxon>
        <taxon>Spirochaetia</taxon>
        <taxon>Spirochaetales</taxon>
        <taxon>Candidatus Gallitreponema</taxon>
    </lineage>
</organism>